<keyword evidence="2" id="KW-0808">Transferase</keyword>
<evidence type="ECO:0000259" key="3">
    <source>
        <dbReference type="Pfam" id="PF00534"/>
    </source>
</evidence>
<comment type="caution">
    <text evidence="5">The sequence shown here is derived from an EMBL/GenBank/DDBJ whole genome shotgun (WGS) entry which is preliminary data.</text>
</comment>
<dbReference type="Pfam" id="PF00534">
    <property type="entry name" value="Glycos_transf_1"/>
    <property type="match status" value="1"/>
</dbReference>
<accession>U1LRH4</accession>
<protein>
    <submittedName>
        <fullName evidence="5">Uncharacterized protein</fullName>
    </submittedName>
</protein>
<dbReference type="EMBL" id="ASHR01000010">
    <property type="protein sequence ID" value="ERG65094.1"/>
    <property type="molecule type" value="Genomic_DNA"/>
</dbReference>
<dbReference type="PANTHER" id="PTHR12526:SF638">
    <property type="entry name" value="SPORE COAT PROTEIN SA"/>
    <property type="match status" value="1"/>
</dbReference>
<evidence type="ECO:0000256" key="1">
    <source>
        <dbReference type="ARBA" id="ARBA00022676"/>
    </source>
</evidence>
<dbReference type="InterPro" id="IPR001296">
    <property type="entry name" value="Glyco_trans_1"/>
</dbReference>
<keyword evidence="1" id="KW-0328">Glycosyltransferase</keyword>
<dbReference type="Gene3D" id="3.40.50.2000">
    <property type="entry name" value="Glycogen Phosphorylase B"/>
    <property type="match status" value="2"/>
</dbReference>
<dbReference type="Pfam" id="PF13439">
    <property type="entry name" value="Glyco_transf_4"/>
    <property type="match status" value="1"/>
</dbReference>
<name>U1LRH4_9MICO</name>
<evidence type="ECO:0000256" key="2">
    <source>
        <dbReference type="ARBA" id="ARBA00022679"/>
    </source>
</evidence>
<dbReference type="CDD" id="cd03801">
    <property type="entry name" value="GT4_PimA-like"/>
    <property type="match status" value="1"/>
</dbReference>
<evidence type="ECO:0000313" key="5">
    <source>
        <dbReference type="EMBL" id="ERG65094.1"/>
    </source>
</evidence>
<keyword evidence="6" id="KW-1185">Reference proteome</keyword>
<evidence type="ECO:0000259" key="4">
    <source>
        <dbReference type="Pfam" id="PF13439"/>
    </source>
</evidence>
<dbReference type="GO" id="GO:0016757">
    <property type="term" value="F:glycosyltransferase activity"/>
    <property type="evidence" value="ECO:0007669"/>
    <property type="project" value="UniProtKB-KW"/>
</dbReference>
<gene>
    <name evidence="5" type="ORF">L332_11670</name>
</gene>
<evidence type="ECO:0000313" key="6">
    <source>
        <dbReference type="Proteomes" id="UP000016462"/>
    </source>
</evidence>
<sequence>MLLVTPDFPPGVGGVQSVMHRIAAAMPNADVTVLTPDAPGAAAFDRTASVRVRRVRVPAGPPKLRSAAFNARGLFAIRGLRPDVVLSGHIASSPLGIAAARLHRVPFVVYAHGKEVLGHPALAAWALRSSAGAVAVSRFTRGLLLETVGGRPHPPVHVIHPGVEIPPGPAPERLERAGRPFTMVTVGRLRDRYKGHDVVLEALPRVLERLPDARWIVIGDGRQRAELEARAARLGVAHAVSFLGAVPDAEKDAKLREADVFVMPARYPAGEVAVEGFAIVYLEAAAWGVPAIAGDVGGPREAVVDGETSLLVDPESPERIAEAILSLAEDPARRRRLGDRARRRAAAEFTWEHVAGQLERLLRLVAQR</sequence>
<dbReference type="SUPFAM" id="SSF53756">
    <property type="entry name" value="UDP-Glycosyltransferase/glycogen phosphorylase"/>
    <property type="match status" value="1"/>
</dbReference>
<reference evidence="5 6" key="1">
    <citation type="journal article" date="2013" name="Genome Announc.">
        <title>First draft genome sequence from a member of the genus agrococcus, isolated from modern microbialites.</title>
        <authorList>
            <person name="White R.A.III."/>
            <person name="Grassa C.J."/>
            <person name="Suttle C.A."/>
        </authorList>
    </citation>
    <scope>NUCLEOTIDE SEQUENCE [LARGE SCALE GENOMIC DNA]</scope>
    <source>
        <strain evidence="5 6">RW1</strain>
    </source>
</reference>
<dbReference type="AlphaFoldDB" id="U1LRH4"/>
<dbReference type="InterPro" id="IPR028098">
    <property type="entry name" value="Glyco_trans_4-like_N"/>
</dbReference>
<proteinExistence type="predicted"/>
<dbReference type="Proteomes" id="UP000016462">
    <property type="component" value="Unassembled WGS sequence"/>
</dbReference>
<feature type="domain" description="Glycosyltransferase subfamily 4-like N-terminal" evidence="4">
    <location>
        <begin position="12"/>
        <end position="164"/>
    </location>
</feature>
<feature type="domain" description="Glycosyl transferase family 1" evidence="3">
    <location>
        <begin position="174"/>
        <end position="344"/>
    </location>
</feature>
<dbReference type="PANTHER" id="PTHR12526">
    <property type="entry name" value="GLYCOSYLTRANSFERASE"/>
    <property type="match status" value="1"/>
</dbReference>
<organism evidence="5 6">
    <name type="scientific">Agrococcus pavilionensis RW1</name>
    <dbReference type="NCBI Taxonomy" id="1330458"/>
    <lineage>
        <taxon>Bacteria</taxon>
        <taxon>Bacillati</taxon>
        <taxon>Actinomycetota</taxon>
        <taxon>Actinomycetes</taxon>
        <taxon>Micrococcales</taxon>
        <taxon>Microbacteriaceae</taxon>
        <taxon>Agrococcus</taxon>
    </lineage>
</organism>